<dbReference type="EMBL" id="KI632098">
    <property type="protein sequence ID" value="EYU25065.1"/>
    <property type="molecule type" value="Genomic_DNA"/>
</dbReference>
<dbReference type="Proteomes" id="UP000030748">
    <property type="component" value="Unassembled WGS sequence"/>
</dbReference>
<dbReference type="eggNOG" id="KOG0156">
    <property type="taxonomic scope" value="Eukaryota"/>
</dbReference>
<keyword evidence="7 9" id="KW-0408">Iron</keyword>
<dbReference type="GO" id="GO:0016020">
    <property type="term" value="C:membrane"/>
    <property type="evidence" value="ECO:0000318"/>
    <property type="project" value="GO_Central"/>
</dbReference>
<name>A0A022QEY7_ERYGU</name>
<gene>
    <name evidence="11" type="ORF">MIMGU_mgv1a019909mg</name>
</gene>
<dbReference type="PANTHER" id="PTHR47950:SF6">
    <property type="entry name" value="CYTOCHROME P450"/>
    <property type="match status" value="1"/>
</dbReference>
<dbReference type="Gene3D" id="1.10.630.10">
    <property type="entry name" value="Cytochrome P450"/>
    <property type="match status" value="1"/>
</dbReference>
<sequence length="482" mass="54033">KLGFFGSSTAKLPPGPNAWQLLRKVSEFRNKPHIAITSLAKLYGPIMSFHLGTQVVVIASSSSAAKQIFKTHDQNFSGRYLMTSVFCKLPTIDHCTLAMSRECGATWKLLRDVTQSVIFSSKSVHSKACTRKAKVAEMVECIRSKHGETVNLEVLMNSTISNIISDVLVSRNLVDITRESESDAEVRGVVREIIELVSSSVGLSDLFPVLRRLNLPSTKRKAMEIHGKIMYIWEDIVKERRSEKRDGVLANANSGGDFLDFMIENGFPDDQICNVTMELLAAGMDTSGMTSVWLMVELIKNPHILRRVRDEIASAFEGDDPTLIDESILSDSHYFQACIKETLRLHIPGPFLMPHCAIEACKIDDYIIPKDSVVLVNAWAISMDPDTWKDATSFNPDRFLESKIDFRGNHFEYIPFSSGRRMCPGINLALKNIQIVVASLVHYFDWNLPNGMDPTQIDMADKFGTVLKKETPLLLIPSLKKY</sequence>
<evidence type="ECO:0000256" key="10">
    <source>
        <dbReference type="RuleBase" id="RU000461"/>
    </source>
</evidence>
<dbReference type="GO" id="GO:0020037">
    <property type="term" value="F:heme binding"/>
    <property type="evidence" value="ECO:0007669"/>
    <property type="project" value="InterPro"/>
</dbReference>
<dbReference type="GO" id="GO:0016709">
    <property type="term" value="F:oxidoreductase activity, acting on paired donors, with incorporation or reduction of molecular oxygen, NAD(P)H as one donor, and incorporation of one atom of oxygen"/>
    <property type="evidence" value="ECO:0000318"/>
    <property type="project" value="GO_Central"/>
</dbReference>
<evidence type="ECO:0000256" key="9">
    <source>
        <dbReference type="PIRSR" id="PIRSR602401-1"/>
    </source>
</evidence>
<dbReference type="STRING" id="4155.A0A022QEY7"/>
<evidence type="ECO:0000256" key="4">
    <source>
        <dbReference type="ARBA" id="ARBA00022617"/>
    </source>
</evidence>
<dbReference type="GO" id="GO:0005506">
    <property type="term" value="F:iron ion binding"/>
    <property type="evidence" value="ECO:0007669"/>
    <property type="project" value="InterPro"/>
</dbReference>
<dbReference type="InterPro" id="IPR036396">
    <property type="entry name" value="Cyt_P450_sf"/>
</dbReference>
<keyword evidence="4 9" id="KW-0349">Heme</keyword>
<evidence type="ECO:0000256" key="6">
    <source>
        <dbReference type="ARBA" id="ARBA00023002"/>
    </source>
</evidence>
<dbReference type="AlphaFoldDB" id="A0A022QEY7"/>
<protein>
    <recommendedName>
        <fullName evidence="13">Cytochrome P450</fullName>
    </recommendedName>
</protein>
<feature type="non-terminal residue" evidence="11">
    <location>
        <position position="1"/>
    </location>
</feature>
<keyword evidence="6 10" id="KW-0560">Oxidoreductase</keyword>
<keyword evidence="12" id="KW-1185">Reference proteome</keyword>
<evidence type="ECO:0000256" key="2">
    <source>
        <dbReference type="ARBA" id="ARBA00004167"/>
    </source>
</evidence>
<dbReference type="InterPro" id="IPR001128">
    <property type="entry name" value="Cyt_P450"/>
</dbReference>
<dbReference type="Pfam" id="PF00067">
    <property type="entry name" value="p450"/>
    <property type="match status" value="1"/>
</dbReference>
<dbReference type="InterPro" id="IPR017972">
    <property type="entry name" value="Cyt_P450_CS"/>
</dbReference>
<keyword evidence="8 10" id="KW-0503">Monooxygenase</keyword>
<dbReference type="PANTHER" id="PTHR47950">
    <property type="entry name" value="CYTOCHROME P450, FAMILY 76, SUBFAMILY C, POLYPEPTIDE 5-RELATED"/>
    <property type="match status" value="1"/>
</dbReference>
<evidence type="ECO:0008006" key="13">
    <source>
        <dbReference type="Google" id="ProtNLM"/>
    </source>
</evidence>
<dbReference type="FunFam" id="1.10.630.10:FF:000126">
    <property type="entry name" value="Predicted protein"/>
    <property type="match status" value="1"/>
</dbReference>
<evidence type="ECO:0000256" key="5">
    <source>
        <dbReference type="ARBA" id="ARBA00022723"/>
    </source>
</evidence>
<evidence type="ECO:0000256" key="8">
    <source>
        <dbReference type="ARBA" id="ARBA00023033"/>
    </source>
</evidence>
<dbReference type="PRINTS" id="PR00385">
    <property type="entry name" value="P450"/>
</dbReference>
<evidence type="ECO:0000313" key="11">
    <source>
        <dbReference type="EMBL" id="EYU25065.1"/>
    </source>
</evidence>
<dbReference type="PROSITE" id="PS00086">
    <property type="entry name" value="CYTOCHROME_P450"/>
    <property type="match status" value="1"/>
</dbReference>
<organism evidence="11 12">
    <name type="scientific">Erythranthe guttata</name>
    <name type="common">Yellow monkey flower</name>
    <name type="synonym">Mimulus guttatus</name>
    <dbReference type="NCBI Taxonomy" id="4155"/>
    <lineage>
        <taxon>Eukaryota</taxon>
        <taxon>Viridiplantae</taxon>
        <taxon>Streptophyta</taxon>
        <taxon>Embryophyta</taxon>
        <taxon>Tracheophyta</taxon>
        <taxon>Spermatophyta</taxon>
        <taxon>Magnoliopsida</taxon>
        <taxon>eudicotyledons</taxon>
        <taxon>Gunneridae</taxon>
        <taxon>Pentapetalae</taxon>
        <taxon>asterids</taxon>
        <taxon>lamiids</taxon>
        <taxon>Lamiales</taxon>
        <taxon>Phrymaceae</taxon>
        <taxon>Erythranthe</taxon>
    </lineage>
</organism>
<comment type="cofactor">
    <cofactor evidence="1 9">
        <name>heme</name>
        <dbReference type="ChEBI" id="CHEBI:30413"/>
    </cofactor>
</comment>
<evidence type="ECO:0000256" key="1">
    <source>
        <dbReference type="ARBA" id="ARBA00001971"/>
    </source>
</evidence>
<accession>A0A022QEY7</accession>
<proteinExistence type="inferred from homology"/>
<evidence type="ECO:0000256" key="7">
    <source>
        <dbReference type="ARBA" id="ARBA00023004"/>
    </source>
</evidence>
<comment type="similarity">
    <text evidence="3 10">Belongs to the cytochrome P450 family.</text>
</comment>
<feature type="binding site" description="axial binding residue" evidence="9">
    <location>
        <position position="423"/>
    </location>
    <ligand>
        <name>heme</name>
        <dbReference type="ChEBI" id="CHEBI:30413"/>
    </ligand>
    <ligandPart>
        <name>Fe</name>
        <dbReference type="ChEBI" id="CHEBI:18248"/>
    </ligandPart>
</feature>
<comment type="subcellular location">
    <subcellularLocation>
        <location evidence="2">Membrane</location>
        <topology evidence="2">Single-pass membrane protein</topology>
    </subcellularLocation>
</comment>
<keyword evidence="5 9" id="KW-0479">Metal-binding</keyword>
<dbReference type="PRINTS" id="PR00463">
    <property type="entry name" value="EP450I"/>
</dbReference>
<evidence type="ECO:0000256" key="3">
    <source>
        <dbReference type="ARBA" id="ARBA00010617"/>
    </source>
</evidence>
<dbReference type="SUPFAM" id="SSF48264">
    <property type="entry name" value="Cytochrome P450"/>
    <property type="match status" value="1"/>
</dbReference>
<evidence type="ECO:0000313" key="12">
    <source>
        <dbReference type="Proteomes" id="UP000030748"/>
    </source>
</evidence>
<dbReference type="InterPro" id="IPR002401">
    <property type="entry name" value="Cyt_P450_E_grp-I"/>
</dbReference>
<reference evidence="11 12" key="1">
    <citation type="journal article" date="2013" name="Proc. Natl. Acad. Sci. U.S.A.">
        <title>Fine-scale variation in meiotic recombination in Mimulus inferred from population shotgun sequencing.</title>
        <authorList>
            <person name="Hellsten U."/>
            <person name="Wright K.M."/>
            <person name="Jenkins J."/>
            <person name="Shu S."/>
            <person name="Yuan Y."/>
            <person name="Wessler S.R."/>
            <person name="Schmutz J."/>
            <person name="Willis J.H."/>
            <person name="Rokhsar D.S."/>
        </authorList>
    </citation>
    <scope>NUCLEOTIDE SEQUENCE [LARGE SCALE GENOMIC DNA]</scope>
    <source>
        <strain evidence="12">cv. DUN x IM62</strain>
    </source>
</reference>